<proteinExistence type="predicted"/>
<dbReference type="Gene3D" id="1.25.40.10">
    <property type="entry name" value="Tetratricopeptide repeat domain"/>
    <property type="match status" value="1"/>
</dbReference>
<evidence type="ECO:0000313" key="2">
    <source>
        <dbReference type="EMBL" id="MBO1109251.1"/>
    </source>
</evidence>
<dbReference type="EMBL" id="JAFNAA010000016">
    <property type="protein sequence ID" value="MBO1109251.1"/>
    <property type="molecule type" value="Genomic_DNA"/>
</dbReference>
<evidence type="ECO:0000256" key="1">
    <source>
        <dbReference type="SAM" id="SignalP"/>
    </source>
</evidence>
<keyword evidence="1" id="KW-0732">Signal</keyword>
<feature type="signal peptide" evidence="1">
    <location>
        <begin position="1"/>
        <end position="26"/>
    </location>
</feature>
<reference evidence="2" key="1">
    <citation type="submission" date="2021-03" db="EMBL/GenBank/DDBJ databases">
        <title>Plesiomonas shigelloides zfcc0051, isolated from zebrafish feces.</title>
        <authorList>
            <person name="Vanderhoek Z."/>
            <person name="Gaulke C."/>
        </authorList>
    </citation>
    <scope>NUCLEOTIDE SEQUENCE</scope>
    <source>
        <strain evidence="2">Zfcc0051</strain>
    </source>
</reference>
<comment type="caution">
    <text evidence="2">The sequence shown here is derived from an EMBL/GenBank/DDBJ whole genome shotgun (WGS) entry which is preliminary data.</text>
</comment>
<sequence>MKSALPLLATLLATFGGISHSVANTAANTTADTTLQTLQTRWAECQYQTLTINREKCLTTLTEQAKADVKKYPERTDLLIWSAIIESSLAGERGGLGALGLVKEAKASLEKALKQNPNALDGSAYTSLGSLYYKVPGWPVGFGDDEQAERLLKKALAINPNGIDPNYFYGDFLLEQGDKAQAKVYLQKALQAPNRPGRELADKGRRYEIQQKLDKL</sequence>
<dbReference type="InterPro" id="IPR019734">
    <property type="entry name" value="TPR_rpt"/>
</dbReference>
<dbReference type="SUPFAM" id="SSF48452">
    <property type="entry name" value="TPR-like"/>
    <property type="match status" value="1"/>
</dbReference>
<gene>
    <name evidence="2" type="ORF">J2R62_13695</name>
</gene>
<dbReference type="AlphaFoldDB" id="A0A8I1W984"/>
<accession>A0A8I1W984</accession>
<name>A0A8I1W984_PLESH</name>
<protein>
    <submittedName>
        <fullName evidence="2">Tetratricopeptide repeat protein</fullName>
    </submittedName>
</protein>
<dbReference type="InterPro" id="IPR011990">
    <property type="entry name" value="TPR-like_helical_dom_sf"/>
</dbReference>
<evidence type="ECO:0000313" key="3">
    <source>
        <dbReference type="Proteomes" id="UP000664658"/>
    </source>
</evidence>
<dbReference type="RefSeq" id="WP_207542454.1">
    <property type="nucleotide sequence ID" value="NZ_JAFNAA010000016.1"/>
</dbReference>
<dbReference type="Proteomes" id="UP000664658">
    <property type="component" value="Unassembled WGS sequence"/>
</dbReference>
<dbReference type="Pfam" id="PF14559">
    <property type="entry name" value="TPR_19"/>
    <property type="match status" value="1"/>
</dbReference>
<feature type="chain" id="PRO_5034083387" evidence="1">
    <location>
        <begin position="27"/>
        <end position="216"/>
    </location>
</feature>
<dbReference type="Pfam" id="PF13181">
    <property type="entry name" value="TPR_8"/>
    <property type="match status" value="1"/>
</dbReference>
<organism evidence="2 3">
    <name type="scientific">Plesiomonas shigelloides</name>
    <name type="common">Aeromonas shigelloides</name>
    <dbReference type="NCBI Taxonomy" id="703"/>
    <lineage>
        <taxon>Bacteria</taxon>
        <taxon>Pseudomonadati</taxon>
        <taxon>Pseudomonadota</taxon>
        <taxon>Gammaproteobacteria</taxon>
        <taxon>Enterobacterales</taxon>
        <taxon>Enterobacteriaceae</taxon>
        <taxon>Plesiomonas</taxon>
    </lineage>
</organism>